<dbReference type="STRING" id="1224164.B843_09445"/>
<evidence type="ECO:0000313" key="4">
    <source>
        <dbReference type="EMBL" id="AHI23274.1"/>
    </source>
</evidence>
<dbReference type="Gene3D" id="2.60.40.1240">
    <property type="match status" value="1"/>
</dbReference>
<proteinExistence type="predicted"/>
<name>W5Y2Z0_9CORY</name>
<sequence>MKKSLLIAASLAAAASLTLSACSSDDSSGNGASQATETTTTTAQASALEGTWKQTNSADPSRQMEAVITDNTITINWPAFDAEGKPIYWIGTFDESAAAQGGTITSTRDKSATDSLLLASTSDTKDFTVNDGKISFGVSMQDLSMTVEMEKESDEVPTPTTVRNSDAANSFENGVLETAKLRIKITDSRVIHPGEPGNEYGDKPVIAFYYDITNKTDEDLSALDWAFYFDAFQDNNPNTVNQLETGPNPDSELSSSSYEKIKKNGTAQGAVAYYLDDEVTPVELVAKIFPGDTEIGRQTFPVS</sequence>
<dbReference type="eggNOG" id="COG3170">
    <property type="taxonomic scope" value="Bacteria"/>
</dbReference>
<keyword evidence="1 2" id="KW-0732">Signal</keyword>
<accession>W5Y2Z0</accession>
<dbReference type="PROSITE" id="PS51257">
    <property type="entry name" value="PROKAR_LIPOPROTEIN"/>
    <property type="match status" value="1"/>
</dbReference>
<evidence type="ECO:0000313" key="5">
    <source>
        <dbReference type="Proteomes" id="UP000019222"/>
    </source>
</evidence>
<dbReference type="HOGENOM" id="CLU_080370_0_0_11"/>
<evidence type="ECO:0000259" key="3">
    <source>
        <dbReference type="Pfam" id="PF16729"/>
    </source>
</evidence>
<keyword evidence="5" id="KW-1185">Reference proteome</keyword>
<feature type="signal peptide" evidence="2">
    <location>
        <begin position="1"/>
        <end position="21"/>
    </location>
</feature>
<dbReference type="InterPro" id="IPR031989">
    <property type="entry name" value="DUF5067"/>
</dbReference>
<dbReference type="Pfam" id="PF16729">
    <property type="entry name" value="DUF5067"/>
    <property type="match status" value="1"/>
</dbReference>
<protein>
    <recommendedName>
        <fullName evidence="3">DUF5067 domain-containing protein</fullName>
    </recommendedName>
</protein>
<feature type="domain" description="DUF5067" evidence="3">
    <location>
        <begin position="160"/>
        <end position="284"/>
    </location>
</feature>
<dbReference type="PATRIC" id="fig|1224164.3.peg.1906"/>
<dbReference type="Proteomes" id="UP000019222">
    <property type="component" value="Chromosome"/>
</dbReference>
<gene>
    <name evidence="4" type="ORF">B843_09445</name>
</gene>
<dbReference type="EMBL" id="CP004353">
    <property type="protein sequence ID" value="AHI23274.1"/>
    <property type="molecule type" value="Genomic_DNA"/>
</dbReference>
<organism evidence="4 5">
    <name type="scientific">Corynebacterium vitaeruminis DSM 20294</name>
    <dbReference type="NCBI Taxonomy" id="1224164"/>
    <lineage>
        <taxon>Bacteria</taxon>
        <taxon>Bacillati</taxon>
        <taxon>Actinomycetota</taxon>
        <taxon>Actinomycetes</taxon>
        <taxon>Mycobacteriales</taxon>
        <taxon>Corynebacteriaceae</taxon>
        <taxon>Corynebacterium</taxon>
    </lineage>
</organism>
<reference evidence="4 5" key="1">
    <citation type="submission" date="2013-02" db="EMBL/GenBank/DDBJ databases">
        <title>The complete genome sequence of Corynebacterium vitaeruminis DSM 20294.</title>
        <authorList>
            <person name="Ruckert C."/>
            <person name="Albersmeier A."/>
            <person name="Kalinowski J."/>
        </authorList>
    </citation>
    <scope>NUCLEOTIDE SEQUENCE [LARGE SCALE GENOMIC DNA]</scope>
    <source>
        <strain evidence="5">ATCC 10234</strain>
    </source>
</reference>
<feature type="chain" id="PRO_5038412691" description="DUF5067 domain-containing protein" evidence="2">
    <location>
        <begin position="22"/>
        <end position="303"/>
    </location>
</feature>
<dbReference type="AlphaFoldDB" id="W5Y2Z0"/>
<evidence type="ECO:0000256" key="1">
    <source>
        <dbReference type="ARBA" id="ARBA00022729"/>
    </source>
</evidence>
<dbReference type="RefSeq" id="WP_025253284.1">
    <property type="nucleotide sequence ID" value="NZ_CP004353.1"/>
</dbReference>
<dbReference type="KEGG" id="cvt:B843_09445"/>
<evidence type="ECO:0000256" key="2">
    <source>
        <dbReference type="SAM" id="SignalP"/>
    </source>
</evidence>
<dbReference type="InterPro" id="IPR029050">
    <property type="entry name" value="Immunoprotect_excell_Ig-like"/>
</dbReference>